<dbReference type="RefSeq" id="WP_094664837.1">
    <property type="nucleotide sequence ID" value="NZ_MWWV01000015.1"/>
</dbReference>
<dbReference type="AlphaFoldDB" id="A0A261FBV5"/>
<proteinExistence type="predicted"/>
<dbReference type="InterPro" id="IPR011990">
    <property type="entry name" value="TPR-like_helical_dom_sf"/>
</dbReference>
<protein>
    <recommendedName>
        <fullName evidence="4">Sel1 repeat family protein</fullName>
    </recommendedName>
</protein>
<name>A0A261FBV5_9BIFI</name>
<feature type="region of interest" description="Disordered" evidence="1">
    <location>
        <begin position="734"/>
        <end position="773"/>
    </location>
</feature>
<dbReference type="EMBL" id="MWWV01000015">
    <property type="protein sequence ID" value="OZG56631.1"/>
    <property type="molecule type" value="Genomic_DNA"/>
</dbReference>
<dbReference type="Gene3D" id="1.25.40.10">
    <property type="entry name" value="Tetratricopeptide repeat domain"/>
    <property type="match status" value="1"/>
</dbReference>
<accession>A0A261FBV5</accession>
<dbReference type="InterPro" id="IPR006597">
    <property type="entry name" value="Sel1-like"/>
</dbReference>
<dbReference type="Pfam" id="PF08238">
    <property type="entry name" value="Sel1"/>
    <property type="match status" value="1"/>
</dbReference>
<evidence type="ECO:0000256" key="1">
    <source>
        <dbReference type="SAM" id="MobiDB-lite"/>
    </source>
</evidence>
<comment type="caution">
    <text evidence="2">The sequence shown here is derived from an EMBL/GenBank/DDBJ whole genome shotgun (WGS) entry which is preliminary data.</text>
</comment>
<dbReference type="SUPFAM" id="SSF81901">
    <property type="entry name" value="HCP-like"/>
    <property type="match status" value="1"/>
</dbReference>
<dbReference type="Proteomes" id="UP000216444">
    <property type="component" value="Unassembled WGS sequence"/>
</dbReference>
<feature type="compositionally biased region" description="Polar residues" evidence="1">
    <location>
        <begin position="734"/>
        <end position="745"/>
    </location>
</feature>
<evidence type="ECO:0000313" key="2">
    <source>
        <dbReference type="EMBL" id="OZG56631.1"/>
    </source>
</evidence>
<evidence type="ECO:0000313" key="3">
    <source>
        <dbReference type="Proteomes" id="UP000216444"/>
    </source>
</evidence>
<gene>
    <name evidence="2" type="ORF">BTIS_1837</name>
</gene>
<organism evidence="2 3">
    <name type="scientific">Bifidobacterium tissieri</name>
    <dbReference type="NCBI Taxonomy" id="1630162"/>
    <lineage>
        <taxon>Bacteria</taxon>
        <taxon>Bacillati</taxon>
        <taxon>Actinomycetota</taxon>
        <taxon>Actinomycetes</taxon>
        <taxon>Bifidobacteriales</taxon>
        <taxon>Bifidobacteriaceae</taxon>
        <taxon>Bifidobacterium</taxon>
    </lineage>
</organism>
<reference evidence="2 3" key="1">
    <citation type="journal article" date="2017" name="BMC Genomics">
        <title>Comparative genomic and phylogenomic analyses of the Bifidobacteriaceae family.</title>
        <authorList>
            <person name="Lugli G.A."/>
            <person name="Milani C."/>
            <person name="Turroni F."/>
            <person name="Duranti S."/>
            <person name="Mancabelli L."/>
            <person name="Mangifesta M."/>
            <person name="Ferrario C."/>
            <person name="Modesto M."/>
            <person name="Mattarelli P."/>
            <person name="Jiri K."/>
            <person name="van Sinderen D."/>
            <person name="Ventura M."/>
        </authorList>
    </citation>
    <scope>NUCLEOTIDE SEQUENCE [LARGE SCALE GENOMIC DNA]</scope>
    <source>
        <strain evidence="2 3">DSM 100201</strain>
    </source>
</reference>
<evidence type="ECO:0008006" key="4">
    <source>
        <dbReference type="Google" id="ProtNLM"/>
    </source>
</evidence>
<sequence>MQYHDLENAVRTNTHHVLNDFLQLARGNAAVVASGIHQLLAVPGGRDWLLEEIGYGDDDVRRIWVSPLFRVFMGNAWVRDMQFLWNAVRTSGMTDPMVSRLVRTAESIDCDAAADALPDTVSEESVGGSDDAASEWRYLWFQLFLQCGRIEAVLQSDGPDGHRYLTCARAIALIDFAQRPNPLADMPSDGVQLGYGTDAQDMILGISWSSFVRTLDFFRSGMAHRAGNEEEARRCKEFVAKADRVFDPDNDEEVAPGIRIVRVHQPGQSSESQPYKPDFRRNTAIGLAREASGLVDDKRYADAWNTFERSNAILRKIVKDGETGELYDLRDVSEDHAAVVELIRTECLRDLGVNAKLMASCASHVRTEDDVKACVNAMVRYGEAFDKARNSPESKGDLEGYYAIAVTYLMDYDQPEDRETCLKYCEAFYRTREESFAKGTRMDKFLHSCWLNVNGFIARGLSDDTISSERVVDILIRASRTAADVGDSDGYRMHAYFMGSLLDIMHQKNALWQSSGQVSLESVFASSSFEICRLAFKHHRWEMLKSHAESLIERLPQLREPQSVSDVVDAVLFYGFHLYDKDQYDEAVKTLETLVEQIRSRGVDGFKPMAVMEVFRRYASSLLYARRFRDAAAAADETERMIDEIESRGVDADQHQDRQKFMSMIAQVRCLAYLDHAKALFFLGAFDGVHTYLRDMERILDVQGNGFPDDLVKGLSQEIQQLRDQCEQLHNQYEGSVTSDTSDNWTAAARQASDSSHARTDDADDADDAVNDDRLRKARSGDLTAQIDVMGDLLNGDPSHLGDIESWCDTILDNPALKAEADAGDDTALSTVCMYRGLAERLGRGPEAEKESFVWLVRASYCKNPLAGYAQHMLGESYLFGHGVSPDPDRARHWFTQSWDSLLGLATDMSDPSAITMLYHMARNELFRYPDAVKWYRVGARKGMRDDLLQFDRNHVQGDDHMWDPEKSYPLEEVERYAGVDRERILDILHESGYGDGSDDAPDASDALTSLDGIAASLVQARALFPESQGDSRTNEYRSSLAECEARLGFRFTTDEQEVRRTCRELRRRLDFVAKYDRWVNEQLDPQAD</sequence>
<keyword evidence="3" id="KW-1185">Reference proteome</keyword>